<evidence type="ECO:0000313" key="2">
    <source>
        <dbReference type="Proteomes" id="UP000000845"/>
    </source>
</evidence>
<dbReference type="AlphaFoldDB" id="D1ALQ8"/>
<reference evidence="2" key="1">
    <citation type="submission" date="2009-09" db="EMBL/GenBank/DDBJ databases">
        <title>The complete chromosome of Sebaldella termitidis ATCC 33386.</title>
        <authorList>
            <consortium name="US DOE Joint Genome Institute (JGI-PGF)"/>
            <person name="Lucas S."/>
            <person name="Copeland A."/>
            <person name="Lapidus A."/>
            <person name="Glavina del Rio T."/>
            <person name="Dalin E."/>
            <person name="Tice H."/>
            <person name="Bruce D."/>
            <person name="Goodwin L."/>
            <person name="Pitluck S."/>
            <person name="Kyrpides N."/>
            <person name="Mavromatis K."/>
            <person name="Ivanova N."/>
            <person name="Mikhailova N."/>
            <person name="Sims D."/>
            <person name="Meincke L."/>
            <person name="Brettin T."/>
            <person name="Detter J.C."/>
            <person name="Han C."/>
            <person name="Larimer F."/>
            <person name="Land M."/>
            <person name="Hauser L."/>
            <person name="Markowitz V."/>
            <person name="Cheng J.F."/>
            <person name="Hugenholtz P."/>
            <person name="Woyke T."/>
            <person name="Wu D."/>
            <person name="Eisen J.A."/>
        </authorList>
    </citation>
    <scope>NUCLEOTIDE SEQUENCE [LARGE SCALE GENOMIC DNA]</scope>
    <source>
        <strain evidence="2">ATCC 33386 / NCTC 11300</strain>
    </source>
</reference>
<dbReference type="Proteomes" id="UP000000845">
    <property type="component" value="Chromosome"/>
</dbReference>
<reference evidence="1 2" key="2">
    <citation type="journal article" date="2010" name="Stand. Genomic Sci.">
        <title>Complete genome sequence of Sebaldella termitidis type strain (NCTC 11300).</title>
        <authorList>
            <person name="Harmon-Smith M."/>
            <person name="Celia L."/>
            <person name="Chertkov O."/>
            <person name="Lapidus A."/>
            <person name="Copeland A."/>
            <person name="Glavina Del Rio T."/>
            <person name="Nolan M."/>
            <person name="Lucas S."/>
            <person name="Tice H."/>
            <person name="Cheng J.F."/>
            <person name="Han C."/>
            <person name="Detter J.C."/>
            <person name="Bruce D."/>
            <person name="Goodwin L."/>
            <person name="Pitluck S."/>
            <person name="Pati A."/>
            <person name="Liolios K."/>
            <person name="Ivanova N."/>
            <person name="Mavromatis K."/>
            <person name="Mikhailova N."/>
            <person name="Chen A."/>
            <person name="Palaniappan K."/>
            <person name="Land M."/>
            <person name="Hauser L."/>
            <person name="Chang Y.J."/>
            <person name="Jeffries C.D."/>
            <person name="Brettin T."/>
            <person name="Goker M."/>
            <person name="Beck B."/>
            <person name="Bristow J."/>
            <person name="Eisen J.A."/>
            <person name="Markowitz V."/>
            <person name="Hugenholtz P."/>
            <person name="Kyrpides N.C."/>
            <person name="Klenk H.P."/>
            <person name="Chen F."/>
        </authorList>
    </citation>
    <scope>NUCLEOTIDE SEQUENCE [LARGE SCALE GENOMIC DNA]</scope>
    <source>
        <strain evidence="2">ATCC 33386 / NCTC 11300</strain>
    </source>
</reference>
<name>D1ALQ8_SEBTE</name>
<evidence type="ECO:0000313" key="1">
    <source>
        <dbReference type="EMBL" id="ACZ09401.1"/>
    </source>
</evidence>
<proteinExistence type="predicted"/>
<accession>D1ALQ8</accession>
<gene>
    <name evidence="1" type="ordered locus">Sterm_2551</name>
</gene>
<dbReference type="HOGENOM" id="CLU_2791591_0_0_0"/>
<sequence length="68" mass="8201">MIHNLKKRYVLDISTGICHDLDHIRKNCQLKELKSHHIFNADSLDEEIKRHPAYKIKCKYCMPHHDYD</sequence>
<dbReference type="KEGG" id="str:Sterm_2551"/>
<protein>
    <submittedName>
        <fullName evidence="1">Uncharacterized protein</fullName>
    </submittedName>
</protein>
<organism evidence="1 2">
    <name type="scientific">Sebaldella termitidis (strain ATCC 33386 / NCTC 11300)</name>
    <dbReference type="NCBI Taxonomy" id="526218"/>
    <lineage>
        <taxon>Bacteria</taxon>
        <taxon>Fusobacteriati</taxon>
        <taxon>Fusobacteriota</taxon>
        <taxon>Fusobacteriia</taxon>
        <taxon>Fusobacteriales</taxon>
        <taxon>Leptotrichiaceae</taxon>
        <taxon>Sebaldella</taxon>
    </lineage>
</organism>
<keyword evidence="2" id="KW-1185">Reference proteome</keyword>
<dbReference type="EMBL" id="CP001739">
    <property type="protein sequence ID" value="ACZ09401.1"/>
    <property type="molecule type" value="Genomic_DNA"/>
</dbReference>